<dbReference type="Proteomes" id="UP000070700">
    <property type="component" value="Unassembled WGS sequence"/>
</dbReference>
<dbReference type="InterPro" id="IPR011333">
    <property type="entry name" value="SKP1/BTB/POZ_sf"/>
</dbReference>
<evidence type="ECO:0000313" key="3">
    <source>
        <dbReference type="EMBL" id="KUJ16247.1"/>
    </source>
</evidence>
<dbReference type="InParanoid" id="A0A194X8Y4"/>
<dbReference type="SUPFAM" id="SSF54695">
    <property type="entry name" value="POZ domain"/>
    <property type="match status" value="1"/>
</dbReference>
<dbReference type="InterPro" id="IPR000210">
    <property type="entry name" value="BTB/POZ_dom"/>
</dbReference>
<name>A0A194X8Y4_MOLSC</name>
<reference evidence="3 4" key="1">
    <citation type="submission" date="2015-10" db="EMBL/GenBank/DDBJ databases">
        <title>Full genome of DAOMC 229536 Phialocephala scopiformis, a fungal endophyte of spruce producing the potent anti-insectan compound rugulosin.</title>
        <authorList>
            <consortium name="DOE Joint Genome Institute"/>
            <person name="Walker A.K."/>
            <person name="Frasz S.L."/>
            <person name="Seifert K.A."/>
            <person name="Miller J.D."/>
            <person name="Mondo S.J."/>
            <person name="Labutti K."/>
            <person name="Lipzen A."/>
            <person name="Dockter R."/>
            <person name="Kennedy M."/>
            <person name="Grigoriev I.V."/>
            <person name="Spatafora J.W."/>
        </authorList>
    </citation>
    <scope>NUCLEOTIDE SEQUENCE [LARGE SCALE GENOMIC DNA]</scope>
    <source>
        <strain evidence="3 4">CBS 120377</strain>
    </source>
</reference>
<dbReference type="RefSeq" id="XP_018070602.1">
    <property type="nucleotide sequence ID" value="XM_018216909.1"/>
</dbReference>
<dbReference type="OrthoDB" id="2129688at2759"/>
<dbReference type="Gene3D" id="3.30.710.10">
    <property type="entry name" value="Potassium Channel Kv1.1, Chain A"/>
    <property type="match status" value="1"/>
</dbReference>
<dbReference type="KEGG" id="psco:LY89DRAFT_697495"/>
<dbReference type="SMART" id="SM00225">
    <property type="entry name" value="BTB"/>
    <property type="match status" value="1"/>
</dbReference>
<feature type="compositionally biased region" description="Basic residues" evidence="1">
    <location>
        <begin position="1"/>
        <end position="11"/>
    </location>
</feature>
<evidence type="ECO:0000259" key="2">
    <source>
        <dbReference type="PROSITE" id="PS50097"/>
    </source>
</evidence>
<accession>A0A194X8Y4</accession>
<keyword evidence="4" id="KW-1185">Reference proteome</keyword>
<evidence type="ECO:0000313" key="4">
    <source>
        <dbReference type="Proteomes" id="UP000070700"/>
    </source>
</evidence>
<dbReference type="PROSITE" id="PS50097">
    <property type="entry name" value="BTB"/>
    <property type="match status" value="1"/>
</dbReference>
<protein>
    <recommendedName>
        <fullName evidence="2">BTB domain-containing protein</fullName>
    </recommendedName>
</protein>
<dbReference type="CDD" id="cd18186">
    <property type="entry name" value="BTB_POZ_ZBTB_KLHL-like"/>
    <property type="match status" value="1"/>
</dbReference>
<gene>
    <name evidence="3" type="ORF">LY89DRAFT_697495</name>
</gene>
<feature type="domain" description="BTB" evidence="2">
    <location>
        <begin position="32"/>
        <end position="140"/>
    </location>
</feature>
<dbReference type="GeneID" id="28826635"/>
<organism evidence="3 4">
    <name type="scientific">Mollisia scopiformis</name>
    <name type="common">Conifer needle endophyte fungus</name>
    <name type="synonym">Phialocephala scopiformis</name>
    <dbReference type="NCBI Taxonomy" id="149040"/>
    <lineage>
        <taxon>Eukaryota</taxon>
        <taxon>Fungi</taxon>
        <taxon>Dikarya</taxon>
        <taxon>Ascomycota</taxon>
        <taxon>Pezizomycotina</taxon>
        <taxon>Leotiomycetes</taxon>
        <taxon>Helotiales</taxon>
        <taxon>Mollisiaceae</taxon>
        <taxon>Mollisia</taxon>
    </lineage>
</organism>
<sequence length="362" mass="40684">MPPKGTKRPRKRSSDAVTGPPPIAFISPGLQADSRLLVFDQEFHVHSLILKLHSAYFRKFLDSVDKEGDNAEPAVGAAAPFKYEYVSVIDGDGVWALEPADKAQAPTEAMIARISHPDSEKEAFRKLLCAMYTRPYRVEDVGELEIITRLADFYCALPIVSGTLSGALLGSPMLKRDPDPENQGYNDFARKAGRLIFVAKKLRHSVLFRECFVHLVGNLQDEDYLGESLIPLKSDKELWLLLTEGYAKMCHLLLKAHQAFVISTVQRYWSPQQPLPKIRDEAPEESSAFFRALKEQLQGQIARGVEDLHIRNLHAAVDKLMINNLVLDQTGYGAGEGPFKWCFLCADLPDEEMPWNPNETDY</sequence>
<evidence type="ECO:0000256" key="1">
    <source>
        <dbReference type="SAM" id="MobiDB-lite"/>
    </source>
</evidence>
<dbReference type="EMBL" id="KQ947416">
    <property type="protein sequence ID" value="KUJ16247.1"/>
    <property type="molecule type" value="Genomic_DNA"/>
</dbReference>
<proteinExistence type="predicted"/>
<feature type="region of interest" description="Disordered" evidence="1">
    <location>
        <begin position="1"/>
        <end position="22"/>
    </location>
</feature>
<dbReference type="AlphaFoldDB" id="A0A194X8Y4"/>